<gene>
    <name evidence="1" type="ORF">F1609_32425</name>
</gene>
<evidence type="ECO:0000313" key="2">
    <source>
        <dbReference type="Proteomes" id="UP000819052"/>
    </source>
</evidence>
<sequence length="93" mass="10508">MESTLKAANFRSLQIMPDVHKVAQRTSESGEPLSGFAAQSVRRHMRQRRHQRRFIERGLASRDAALHGGEYYSANDALRDLDDILAQAEAKLT</sequence>
<reference evidence="1 2" key="1">
    <citation type="submission" date="2019-09" db="EMBL/GenBank/DDBJ databases">
        <title>Taxonomy of Antarctic Massilia spp.: description of Massilia rubra sp. nov., Massilia aquatica sp. nov., Massilia mucilaginosa sp. nov., Massilia frigida sp. nov. isolated from streams, lakes and regoliths.</title>
        <authorList>
            <person name="Holochova P."/>
            <person name="Sedlacek I."/>
            <person name="Kralova S."/>
            <person name="Maslanova I."/>
            <person name="Busse H.-J."/>
            <person name="Stankova E."/>
            <person name="Vrbovska V."/>
            <person name="Kovarovic V."/>
            <person name="Bartak M."/>
            <person name="Svec P."/>
            <person name="Pantucek R."/>
        </authorList>
    </citation>
    <scope>NUCLEOTIDE SEQUENCE [LARGE SCALE GENOMIC DNA]</scope>
    <source>
        <strain evidence="1 2">CCM 8693</strain>
    </source>
</reference>
<organism evidence="1 2">
    <name type="scientific">Massilia aquatica</name>
    <dbReference type="NCBI Taxonomy" id="2609000"/>
    <lineage>
        <taxon>Bacteria</taxon>
        <taxon>Pseudomonadati</taxon>
        <taxon>Pseudomonadota</taxon>
        <taxon>Betaproteobacteria</taxon>
        <taxon>Burkholderiales</taxon>
        <taxon>Oxalobacteraceae</taxon>
        <taxon>Telluria group</taxon>
        <taxon>Massilia</taxon>
    </lineage>
</organism>
<accession>A0ABX0MM06</accession>
<dbReference type="EMBL" id="VVIW01000041">
    <property type="protein sequence ID" value="NHZ44821.1"/>
    <property type="molecule type" value="Genomic_DNA"/>
</dbReference>
<comment type="caution">
    <text evidence="1">The sequence shown here is derived from an EMBL/GenBank/DDBJ whole genome shotgun (WGS) entry which is preliminary data.</text>
</comment>
<keyword evidence="2" id="KW-1185">Reference proteome</keyword>
<protein>
    <submittedName>
        <fullName evidence="1">Prevent-host-death protein</fullName>
    </submittedName>
</protein>
<name>A0ABX0MM06_9BURK</name>
<dbReference type="Proteomes" id="UP000819052">
    <property type="component" value="Unassembled WGS sequence"/>
</dbReference>
<proteinExistence type="predicted"/>
<evidence type="ECO:0000313" key="1">
    <source>
        <dbReference type="EMBL" id="NHZ44821.1"/>
    </source>
</evidence>